<dbReference type="InterPro" id="IPR005467">
    <property type="entry name" value="His_kinase_dom"/>
</dbReference>
<dbReference type="PANTHER" id="PTHR43047:SF72">
    <property type="entry name" value="OSMOSENSING HISTIDINE PROTEIN KINASE SLN1"/>
    <property type="match status" value="1"/>
</dbReference>
<evidence type="ECO:0000256" key="2">
    <source>
        <dbReference type="ARBA" id="ARBA00004651"/>
    </source>
</evidence>
<dbReference type="InterPro" id="IPR033479">
    <property type="entry name" value="dCache_1"/>
</dbReference>
<evidence type="ECO:0000256" key="7">
    <source>
        <dbReference type="ARBA" id="ARBA00022679"/>
    </source>
</evidence>
<feature type="domain" description="HAMP" evidence="17">
    <location>
        <begin position="318"/>
        <end position="371"/>
    </location>
</feature>
<evidence type="ECO:0000256" key="15">
    <source>
        <dbReference type="SAM" id="Phobius"/>
    </source>
</evidence>
<dbReference type="SMART" id="SM00387">
    <property type="entry name" value="HATPase_c"/>
    <property type="match status" value="1"/>
</dbReference>
<accession>A0A3E0AJB4</accession>
<dbReference type="RefSeq" id="WP_116224856.1">
    <property type="nucleotide sequence ID" value="NZ_AP018437.1"/>
</dbReference>
<dbReference type="InterPro" id="IPR003018">
    <property type="entry name" value="GAF"/>
</dbReference>
<dbReference type="AlphaFoldDB" id="A0A3E0AJB4"/>
<comment type="subcellular location">
    <subcellularLocation>
        <location evidence="2">Cell membrane</location>
        <topology evidence="2">Multi-pass membrane protein</topology>
    </subcellularLocation>
</comment>
<dbReference type="PANTHER" id="PTHR43047">
    <property type="entry name" value="TWO-COMPONENT HISTIDINE PROTEIN KINASE"/>
    <property type="match status" value="1"/>
</dbReference>
<keyword evidence="8 15" id="KW-0812">Transmembrane</keyword>
<protein>
    <recommendedName>
        <fullName evidence="13">Circadian input-output histidine kinase CikA</fullName>
        <ecNumber evidence="4">2.7.13.3</ecNumber>
    </recommendedName>
</protein>
<dbReference type="SUPFAM" id="SSF55874">
    <property type="entry name" value="ATPase domain of HSP90 chaperone/DNA topoisomerase II/histidine kinase"/>
    <property type="match status" value="1"/>
</dbReference>
<comment type="caution">
    <text evidence="18">The sequence shown here is derived from an EMBL/GenBank/DDBJ whole genome shotgun (WGS) entry which is preliminary data.</text>
</comment>
<dbReference type="InterPro" id="IPR036890">
    <property type="entry name" value="HATPase_C_sf"/>
</dbReference>
<keyword evidence="11" id="KW-0902">Two-component regulatory system</keyword>
<dbReference type="SMART" id="SM00304">
    <property type="entry name" value="HAMP"/>
    <property type="match status" value="1"/>
</dbReference>
<dbReference type="FunFam" id="3.30.565.10:FF:000010">
    <property type="entry name" value="Sensor histidine kinase RcsC"/>
    <property type="match status" value="1"/>
</dbReference>
<evidence type="ECO:0000256" key="10">
    <source>
        <dbReference type="ARBA" id="ARBA00022989"/>
    </source>
</evidence>
<dbReference type="CDD" id="cd12913">
    <property type="entry name" value="PDC1_MCP_like"/>
    <property type="match status" value="1"/>
</dbReference>
<dbReference type="Pfam" id="PF02518">
    <property type="entry name" value="HATPase_c"/>
    <property type="match status" value="1"/>
</dbReference>
<dbReference type="InterPro" id="IPR003661">
    <property type="entry name" value="HisK_dim/P_dom"/>
</dbReference>
<dbReference type="Gene3D" id="3.30.450.20">
    <property type="entry name" value="PAS domain"/>
    <property type="match status" value="2"/>
</dbReference>
<dbReference type="Gene3D" id="6.10.340.10">
    <property type="match status" value="1"/>
</dbReference>
<keyword evidence="5" id="KW-1003">Cell membrane</keyword>
<dbReference type="InterPro" id="IPR029151">
    <property type="entry name" value="Sensor-like_sf"/>
</dbReference>
<evidence type="ECO:0000256" key="4">
    <source>
        <dbReference type="ARBA" id="ARBA00012438"/>
    </source>
</evidence>
<gene>
    <name evidence="18" type="ORF">DFR64_1633</name>
</gene>
<evidence type="ECO:0000256" key="14">
    <source>
        <dbReference type="SAM" id="Coils"/>
    </source>
</evidence>
<sequence length="975" mass="109630">MTLRRKLLIMYLVIGTIVLLLMGVWMFFTYKSKQLETVQTSIDSQLALLDFSLTNFITEVKNNVLALSENEIIRTQEDHDFTNFLEADEETFEYHIGDVEQNIIEILNTYRTTHPYVNSVYMGRENGSFVRSHPRNEPTQYDPRDRPWYILAKENPGTVMITEPYQSLTTSDINVGIVTALVDQTGEVYGVIGADVTLTNLTEFISGFDVGHSGQLLLVNEQGAILANKNSQLLFKNVQTMLGESSVEFMKEDHGIFTYGRNYCIYYTSPQLGWKIAAIIPITAINNEVKSQAAFPPLFSLFLTLILFGVLSSFGLATFVSSPLNKLNEVTQYIVDSGNLDQRVAIQSNDEIGELGLAFNEMVTKRGQVEKVLQQERDLANALGKANALLGSTLNLNEVLDRILEQVSQVIPNDSANVMLIKGDTAYITRSRGYSQYKLASLMARTTFKIADIPSLKRIYEQKKPIIVADAANFNGWVKIKGQEFLRSYAGAPIIIQDRVIGFLNVDSAKDNFYTEEHIRTLSTFAKHAAIAIDNAQLHEQVQNHATELKRQIEDATKEIHRRANELEALYQIGKDITSTLDLDMTLQRITDSAAEIVNADRSIIQLVDPESLQLINVMGCGYSDADLNEQSFEEFRECIYDLVLQERSDILSRDILKDERLQGKTLIHAEREKFKSIAIAPLEISDQIIGALAVIKKKGRRIFTNEDLDLISMLASQAASAIQNARLYEKAQEADRLKSAFLASMSHELRTPLNSIIGFTGILLQGMVGDLNVEQTKQLNMVQNSAKHLLELINDVLDISKIEAEQMNIFIEQFDLHTLIEKVVRSATPLAERKNLPLRMEISPKVGQISSDRRRVEQILINLLNNAIKFTDQGEVLLKSEVHDSIVEIHITDTGIGIKDEDLRLLFKPFQQVNTGLSRQYEGTGLGLAICKRLVEKLGGEISVDSEWGKGSTFTFSLPLDKQEEDNEIQHTNN</sequence>
<dbReference type="SUPFAM" id="SSF47384">
    <property type="entry name" value="Homodimeric domain of signal transducing histidine kinase"/>
    <property type="match status" value="1"/>
</dbReference>
<dbReference type="Gene3D" id="1.10.287.130">
    <property type="match status" value="1"/>
</dbReference>
<evidence type="ECO:0000256" key="11">
    <source>
        <dbReference type="ARBA" id="ARBA00023012"/>
    </source>
</evidence>
<organism evidence="18 19">
    <name type="scientific">Pelolinea submarina</name>
    <dbReference type="NCBI Taxonomy" id="913107"/>
    <lineage>
        <taxon>Bacteria</taxon>
        <taxon>Bacillati</taxon>
        <taxon>Chloroflexota</taxon>
        <taxon>Anaerolineae</taxon>
        <taxon>Anaerolineales</taxon>
        <taxon>Anaerolineaceae</taxon>
        <taxon>Pelolinea</taxon>
    </lineage>
</organism>
<feature type="coiled-coil region" evidence="14">
    <location>
        <begin position="535"/>
        <end position="570"/>
    </location>
</feature>
<keyword evidence="14" id="KW-0175">Coiled coil</keyword>
<dbReference type="CDD" id="cd06225">
    <property type="entry name" value="HAMP"/>
    <property type="match status" value="1"/>
</dbReference>
<dbReference type="Pfam" id="PF00672">
    <property type="entry name" value="HAMP"/>
    <property type="match status" value="1"/>
</dbReference>
<keyword evidence="6" id="KW-0597">Phosphoprotein</keyword>
<dbReference type="GO" id="GO:0000155">
    <property type="term" value="F:phosphorelay sensor kinase activity"/>
    <property type="evidence" value="ECO:0007669"/>
    <property type="project" value="InterPro"/>
</dbReference>
<evidence type="ECO:0000256" key="1">
    <source>
        <dbReference type="ARBA" id="ARBA00000085"/>
    </source>
</evidence>
<dbReference type="GO" id="GO:0005886">
    <property type="term" value="C:plasma membrane"/>
    <property type="evidence" value="ECO:0007669"/>
    <property type="project" value="UniProtKB-SubCell"/>
</dbReference>
<evidence type="ECO:0000256" key="12">
    <source>
        <dbReference type="ARBA" id="ARBA00023136"/>
    </source>
</evidence>
<dbReference type="InterPro" id="IPR003660">
    <property type="entry name" value="HAMP_dom"/>
</dbReference>
<evidence type="ECO:0000313" key="19">
    <source>
        <dbReference type="Proteomes" id="UP000256388"/>
    </source>
</evidence>
<dbReference type="InterPro" id="IPR029016">
    <property type="entry name" value="GAF-like_dom_sf"/>
</dbReference>
<feature type="transmembrane region" description="Helical" evidence="15">
    <location>
        <begin position="7"/>
        <end position="28"/>
    </location>
</feature>
<comment type="similarity">
    <text evidence="3">In the N-terminal section; belongs to the phytochrome family.</text>
</comment>
<dbReference type="Pfam" id="PF00512">
    <property type="entry name" value="HisKA"/>
    <property type="match status" value="1"/>
</dbReference>
<dbReference type="Pfam" id="PF02743">
    <property type="entry name" value="dCache_1"/>
    <property type="match status" value="1"/>
</dbReference>
<evidence type="ECO:0000256" key="6">
    <source>
        <dbReference type="ARBA" id="ARBA00022553"/>
    </source>
</evidence>
<evidence type="ECO:0000259" key="16">
    <source>
        <dbReference type="PROSITE" id="PS50109"/>
    </source>
</evidence>
<feature type="domain" description="Histidine kinase" evidence="16">
    <location>
        <begin position="745"/>
        <end position="963"/>
    </location>
</feature>
<proteinExistence type="inferred from homology"/>
<evidence type="ECO:0000256" key="5">
    <source>
        <dbReference type="ARBA" id="ARBA00022475"/>
    </source>
</evidence>
<dbReference type="EMBL" id="QUMS01000001">
    <property type="protein sequence ID" value="REG11741.1"/>
    <property type="molecule type" value="Genomic_DNA"/>
</dbReference>
<dbReference type="OrthoDB" id="9760839at2"/>
<dbReference type="Pfam" id="PF13185">
    <property type="entry name" value="GAF_2"/>
    <property type="match status" value="2"/>
</dbReference>
<dbReference type="PROSITE" id="PS50885">
    <property type="entry name" value="HAMP"/>
    <property type="match status" value="1"/>
</dbReference>
<dbReference type="CDD" id="cd00082">
    <property type="entry name" value="HisKA"/>
    <property type="match status" value="1"/>
</dbReference>
<evidence type="ECO:0000256" key="3">
    <source>
        <dbReference type="ARBA" id="ARBA00006402"/>
    </source>
</evidence>
<evidence type="ECO:0000256" key="8">
    <source>
        <dbReference type="ARBA" id="ARBA00022692"/>
    </source>
</evidence>
<comment type="catalytic activity">
    <reaction evidence="1">
        <text>ATP + protein L-histidine = ADP + protein N-phospho-L-histidine.</text>
        <dbReference type="EC" id="2.7.13.3"/>
    </reaction>
</comment>
<dbReference type="EC" id="2.7.13.3" evidence="4"/>
<dbReference type="SUPFAM" id="SSF158472">
    <property type="entry name" value="HAMP domain-like"/>
    <property type="match status" value="1"/>
</dbReference>
<keyword evidence="7" id="KW-0808">Transferase</keyword>
<keyword evidence="12 15" id="KW-0472">Membrane</keyword>
<dbReference type="InterPro" id="IPR004358">
    <property type="entry name" value="Sig_transdc_His_kin-like_C"/>
</dbReference>
<evidence type="ECO:0000259" key="17">
    <source>
        <dbReference type="PROSITE" id="PS50885"/>
    </source>
</evidence>
<dbReference type="SMART" id="SM00065">
    <property type="entry name" value="GAF"/>
    <property type="match status" value="2"/>
</dbReference>
<dbReference type="Gene3D" id="3.30.565.10">
    <property type="entry name" value="Histidine kinase-like ATPase, C-terminal domain"/>
    <property type="match status" value="1"/>
</dbReference>
<name>A0A3E0AJB4_9CHLR</name>
<evidence type="ECO:0000256" key="13">
    <source>
        <dbReference type="ARBA" id="ARBA00074306"/>
    </source>
</evidence>
<dbReference type="SMART" id="SM00388">
    <property type="entry name" value="HisKA"/>
    <property type="match status" value="1"/>
</dbReference>
<dbReference type="PRINTS" id="PR00344">
    <property type="entry name" value="BCTRLSENSOR"/>
</dbReference>
<dbReference type="SUPFAM" id="SSF103190">
    <property type="entry name" value="Sensory domain-like"/>
    <property type="match status" value="1"/>
</dbReference>
<reference evidence="18 19" key="1">
    <citation type="submission" date="2018-08" db="EMBL/GenBank/DDBJ databases">
        <title>Genomic Encyclopedia of Type Strains, Phase IV (KMG-IV): sequencing the most valuable type-strain genomes for metagenomic binning, comparative biology and taxonomic classification.</title>
        <authorList>
            <person name="Goeker M."/>
        </authorList>
    </citation>
    <scope>NUCLEOTIDE SEQUENCE [LARGE SCALE GENOMIC DNA]</scope>
    <source>
        <strain evidence="18 19">DSM 23923</strain>
    </source>
</reference>
<dbReference type="SUPFAM" id="SSF55781">
    <property type="entry name" value="GAF domain-like"/>
    <property type="match status" value="2"/>
</dbReference>
<dbReference type="CDD" id="cd16922">
    <property type="entry name" value="HATPase_EvgS-ArcB-TorS-like"/>
    <property type="match status" value="1"/>
</dbReference>
<dbReference type="GO" id="GO:0009927">
    <property type="term" value="F:histidine phosphotransfer kinase activity"/>
    <property type="evidence" value="ECO:0007669"/>
    <property type="project" value="TreeGrafter"/>
</dbReference>
<evidence type="ECO:0000256" key="9">
    <source>
        <dbReference type="ARBA" id="ARBA00022777"/>
    </source>
</evidence>
<dbReference type="PROSITE" id="PS50109">
    <property type="entry name" value="HIS_KIN"/>
    <property type="match status" value="1"/>
</dbReference>
<dbReference type="Proteomes" id="UP000256388">
    <property type="component" value="Unassembled WGS sequence"/>
</dbReference>
<dbReference type="InterPro" id="IPR036097">
    <property type="entry name" value="HisK_dim/P_sf"/>
</dbReference>
<dbReference type="Gene3D" id="3.30.450.40">
    <property type="match status" value="2"/>
</dbReference>
<evidence type="ECO:0000313" key="18">
    <source>
        <dbReference type="EMBL" id="REG11741.1"/>
    </source>
</evidence>
<keyword evidence="10 15" id="KW-1133">Transmembrane helix</keyword>
<keyword evidence="19" id="KW-1185">Reference proteome</keyword>
<dbReference type="InterPro" id="IPR003594">
    <property type="entry name" value="HATPase_dom"/>
</dbReference>
<keyword evidence="9 18" id="KW-0418">Kinase</keyword>